<dbReference type="Pfam" id="PF03466">
    <property type="entry name" value="LysR_substrate"/>
    <property type="match status" value="1"/>
</dbReference>
<organism evidence="2 3">
    <name type="scientific">Sphingomonas aurantiaca</name>
    <dbReference type="NCBI Taxonomy" id="185949"/>
    <lineage>
        <taxon>Bacteria</taxon>
        <taxon>Pseudomonadati</taxon>
        <taxon>Pseudomonadota</taxon>
        <taxon>Alphaproteobacteria</taxon>
        <taxon>Sphingomonadales</taxon>
        <taxon>Sphingomonadaceae</taxon>
        <taxon>Sphingomonas</taxon>
    </lineage>
</organism>
<dbReference type="InterPro" id="IPR050950">
    <property type="entry name" value="HTH-type_LysR_regulators"/>
</dbReference>
<feature type="domain" description="LysR substrate-binding" evidence="1">
    <location>
        <begin position="34"/>
        <end position="237"/>
    </location>
</feature>
<name>A0A5E8A9Q0_9SPHN</name>
<dbReference type="Gene3D" id="3.40.190.290">
    <property type="match status" value="1"/>
</dbReference>
<evidence type="ECO:0000259" key="1">
    <source>
        <dbReference type="Pfam" id="PF03466"/>
    </source>
</evidence>
<proteinExistence type="predicted"/>
<dbReference type="AlphaFoldDB" id="A0A5E8A9Q0"/>
<dbReference type="GO" id="GO:0005829">
    <property type="term" value="C:cytosol"/>
    <property type="evidence" value="ECO:0007669"/>
    <property type="project" value="TreeGrafter"/>
</dbReference>
<reference evidence="2 3" key="1">
    <citation type="submission" date="2019-09" db="EMBL/GenBank/DDBJ databases">
        <authorList>
            <person name="Dittami M. S."/>
        </authorList>
    </citation>
    <scope>NUCLEOTIDE SEQUENCE [LARGE SCALE GENOMIC DNA]</scope>
    <source>
        <strain evidence="2">SPHINGO391</strain>
    </source>
</reference>
<protein>
    <submittedName>
        <fullName evidence="2">LysR family transcriptional regulator</fullName>
    </submittedName>
</protein>
<dbReference type="PANTHER" id="PTHR30419:SF8">
    <property type="entry name" value="NITROGEN ASSIMILATION TRANSCRIPTIONAL ACTIVATOR-RELATED"/>
    <property type="match status" value="1"/>
</dbReference>
<dbReference type="InterPro" id="IPR005119">
    <property type="entry name" value="LysR_subst-bd"/>
</dbReference>
<dbReference type="SUPFAM" id="SSF53850">
    <property type="entry name" value="Periplasmic binding protein-like II"/>
    <property type="match status" value="1"/>
</dbReference>
<gene>
    <name evidence="2" type="ORF">SPHINGO391_500062</name>
</gene>
<dbReference type="GO" id="GO:0006355">
    <property type="term" value="P:regulation of DNA-templated transcription"/>
    <property type="evidence" value="ECO:0007669"/>
    <property type="project" value="TreeGrafter"/>
</dbReference>
<evidence type="ECO:0000313" key="3">
    <source>
        <dbReference type="Proteomes" id="UP000326857"/>
    </source>
</evidence>
<dbReference type="CDD" id="cd05466">
    <property type="entry name" value="PBP2_LTTR_substrate"/>
    <property type="match status" value="1"/>
</dbReference>
<accession>A0A5E8A9Q0</accession>
<dbReference type="PANTHER" id="PTHR30419">
    <property type="entry name" value="HTH-TYPE TRANSCRIPTIONAL REGULATOR YBHD"/>
    <property type="match status" value="1"/>
</dbReference>
<sequence>MVPTAAGRTLHRLVLPVVRNLSVAHEQMARLSGVVSGSVTMGIPTSLATSLLPGMLIRFTQAYPDIEVVVVDGYSSALIELVNDGQIHFAVINRPTDQLGLIMDPLVEGQMVLVTASGSDDDDTPIALKKLTEHKLVLPTQRHGVRVELDRLASNRNFALDPRLELDVLDGIVELVADSDWASILPSIVVRRHLAAGRIRVRAIEPAMVWRLAVIHHPRQPLDPASLAFIDHLREELLAMTGDGLITAAI</sequence>
<evidence type="ECO:0000313" key="2">
    <source>
        <dbReference type="EMBL" id="VVT27753.1"/>
    </source>
</evidence>
<dbReference type="Proteomes" id="UP000326857">
    <property type="component" value="Unassembled WGS sequence"/>
</dbReference>
<dbReference type="EMBL" id="CABVLI010000046">
    <property type="protein sequence ID" value="VVT27753.1"/>
    <property type="molecule type" value="Genomic_DNA"/>
</dbReference>